<reference evidence="5" key="1">
    <citation type="submission" date="2016-10" db="EMBL/GenBank/DDBJ databases">
        <authorList>
            <person name="Varghese N."/>
            <person name="Submissions S."/>
        </authorList>
    </citation>
    <scope>NUCLEOTIDE SEQUENCE [LARGE SCALE GENOMIC DNA]</scope>
    <source>
        <strain evidence="5">IBRC-M10078</strain>
    </source>
</reference>
<evidence type="ECO:0000256" key="2">
    <source>
        <dbReference type="ARBA" id="ARBA00023002"/>
    </source>
</evidence>
<dbReference type="GO" id="GO:0010181">
    <property type="term" value="F:FMN binding"/>
    <property type="evidence" value="ECO:0007669"/>
    <property type="project" value="InterPro"/>
</dbReference>
<proteinExistence type="predicted"/>
<gene>
    <name evidence="4" type="ORF">SAMN05216565_103292</name>
</gene>
<dbReference type="InterPro" id="IPR051799">
    <property type="entry name" value="NADH_flavin_oxidoreductase"/>
</dbReference>
<dbReference type="Pfam" id="PF00724">
    <property type="entry name" value="Oxidored_FMN"/>
    <property type="match status" value="1"/>
</dbReference>
<dbReference type="PANTHER" id="PTHR43656:SF2">
    <property type="entry name" value="BINDING OXIDOREDUCTASE, PUTATIVE (AFU_ORTHOLOGUE AFUA_2G08260)-RELATED"/>
    <property type="match status" value="1"/>
</dbReference>
<dbReference type="Gene3D" id="3.20.20.70">
    <property type="entry name" value="Aldolase class I"/>
    <property type="match status" value="1"/>
</dbReference>
<dbReference type="RefSeq" id="WP_090852088.1">
    <property type="nucleotide sequence ID" value="NZ_FNJU01000003.1"/>
</dbReference>
<feature type="domain" description="NADH:flavin oxidoreductase/NADH oxidase N-terminal" evidence="3">
    <location>
        <begin position="4"/>
        <end position="353"/>
    </location>
</feature>
<keyword evidence="5" id="KW-1185">Reference proteome</keyword>
<dbReference type="InterPro" id="IPR013785">
    <property type="entry name" value="Aldolase_TIM"/>
</dbReference>
<evidence type="ECO:0000313" key="4">
    <source>
        <dbReference type="EMBL" id="SDP49166.1"/>
    </source>
</evidence>
<accession>A0A1H0T6S5</accession>
<keyword evidence="1" id="KW-0285">Flavoprotein</keyword>
<dbReference type="SUPFAM" id="SSF51395">
    <property type="entry name" value="FMN-linked oxidoreductases"/>
    <property type="match status" value="1"/>
</dbReference>
<dbReference type="AlphaFoldDB" id="A0A1H0T6S5"/>
<dbReference type="EMBL" id="FNJU01000003">
    <property type="protein sequence ID" value="SDP49166.1"/>
    <property type="molecule type" value="Genomic_DNA"/>
</dbReference>
<dbReference type="OrthoDB" id="9772736at2"/>
<dbReference type="Proteomes" id="UP000199159">
    <property type="component" value="Unassembled WGS sequence"/>
</dbReference>
<dbReference type="CDD" id="cd02803">
    <property type="entry name" value="OYE_like_FMN_family"/>
    <property type="match status" value="1"/>
</dbReference>
<dbReference type="InterPro" id="IPR001155">
    <property type="entry name" value="OxRdtase_FMN_N"/>
</dbReference>
<evidence type="ECO:0000259" key="3">
    <source>
        <dbReference type="Pfam" id="PF00724"/>
    </source>
</evidence>
<dbReference type="STRING" id="930152.SAMN05216565_103292"/>
<name>A0A1H0T6S5_9BACI</name>
<protein>
    <submittedName>
        <fullName evidence="4">2,4-dienoyl-CoA reductase</fullName>
    </submittedName>
</protein>
<evidence type="ECO:0000313" key="5">
    <source>
        <dbReference type="Proteomes" id="UP000199159"/>
    </source>
</evidence>
<organism evidence="4 5">
    <name type="scientific">Litchfieldia salsa</name>
    <dbReference type="NCBI Taxonomy" id="930152"/>
    <lineage>
        <taxon>Bacteria</taxon>
        <taxon>Bacillati</taxon>
        <taxon>Bacillota</taxon>
        <taxon>Bacilli</taxon>
        <taxon>Bacillales</taxon>
        <taxon>Bacillaceae</taxon>
        <taxon>Litchfieldia</taxon>
    </lineage>
</organism>
<evidence type="ECO:0000256" key="1">
    <source>
        <dbReference type="ARBA" id="ARBA00022630"/>
    </source>
</evidence>
<dbReference type="PANTHER" id="PTHR43656">
    <property type="entry name" value="BINDING OXIDOREDUCTASE, PUTATIVE (AFU_ORTHOLOGUE AFUA_2G08260)-RELATED"/>
    <property type="match status" value="1"/>
</dbReference>
<sequence>MTSSLFNKINIGNTTLSNRVGVAPMTRTSATREGVATEQMVDYYAKFARGGFSLIITEGIYPDNTYSQGYFDQPGIIDNQQVQAWKKVTDAVHEEGGKIFVQLMHAGALSQGNRFVKDTLGPSAVQPKGEQMKFYGGDGPFQVPKEATKKDITDVIKAFVESAKRAKDAGFDGIEIHGANGYILDQFLTDYTNKRTDEYGGSTENRVRLLVEVSKAVRETVGEDFTVGIRISQGKVNDYTHKWADKEKDAEIIFGQLRQAGLDYIHVTEYEAWQPAFPEGEGTQATDSAFGDGGPSLAALAKKYGNLPVIANGGLEDPEKAKEIIDKGEADIVTLGKGALANGDWVNKVKNGESLAEFNPEKILSPNAKIKDFETK</sequence>
<dbReference type="GO" id="GO:0016491">
    <property type="term" value="F:oxidoreductase activity"/>
    <property type="evidence" value="ECO:0007669"/>
    <property type="project" value="UniProtKB-KW"/>
</dbReference>
<keyword evidence="2" id="KW-0560">Oxidoreductase</keyword>